<evidence type="ECO:0000256" key="2">
    <source>
        <dbReference type="SAM" id="SignalP"/>
    </source>
</evidence>
<dbReference type="PANTHER" id="PTHR37536:SF1">
    <property type="entry name" value="ASPERGILLOPEPSIN, PUTAITVE (AFU_ORTHOLOGUE AFUA_7G01200)"/>
    <property type="match status" value="1"/>
</dbReference>
<sequence length="252" mass="27062">MLFSTLAIASLATSAFALPDSQERLSAAPATYIDSANTATYLQPYAANWAGATLSRPAGTVRDVRGTFTVPTIHRPVDQPDGEYSASIWVGIDGAVCWGVSVRSGMDIVVNASGVHARGWFSADPGERMYLTSDPVHAGDRVQLRVELRDPAAGLAHGYLDNYTTKWYTNGPRTAGAPFCAQDAAWIVENSAKDGVLVPFADFTTVLFDEVDVMLTTGEHVGPEGARPIEMYQGRVLTDVDVKSSSIRVTYL</sequence>
<keyword evidence="2" id="KW-0732">Signal</keyword>
<feature type="active site" description="Proton acceptor" evidence="1">
    <location>
        <position position="189"/>
    </location>
</feature>
<feature type="chain" id="PRO_5040218586" evidence="2">
    <location>
        <begin position="18"/>
        <end position="252"/>
    </location>
</feature>
<evidence type="ECO:0000313" key="4">
    <source>
        <dbReference type="Proteomes" id="UP000703269"/>
    </source>
</evidence>
<name>A0A9P3LK32_9APHY</name>
<evidence type="ECO:0000256" key="1">
    <source>
        <dbReference type="PIRSR" id="PIRSR600250-50"/>
    </source>
</evidence>
<dbReference type="GO" id="GO:0006508">
    <property type="term" value="P:proteolysis"/>
    <property type="evidence" value="ECO:0007669"/>
    <property type="project" value="InterPro"/>
</dbReference>
<dbReference type="OrthoDB" id="2862635at2759"/>
<dbReference type="PANTHER" id="PTHR37536">
    <property type="entry name" value="PUTATIVE (AFU_ORTHOLOGUE AFUA_3G02970)-RELATED"/>
    <property type="match status" value="1"/>
</dbReference>
<accession>A0A9P3LK32</accession>
<feature type="signal peptide" evidence="2">
    <location>
        <begin position="1"/>
        <end position="17"/>
    </location>
</feature>
<evidence type="ECO:0000313" key="3">
    <source>
        <dbReference type="EMBL" id="GJE96837.1"/>
    </source>
</evidence>
<dbReference type="Pfam" id="PF01828">
    <property type="entry name" value="Peptidase_A4"/>
    <property type="match status" value="1"/>
</dbReference>
<dbReference type="AlphaFoldDB" id="A0A9P3LK32"/>
<dbReference type="InterPro" id="IPR000250">
    <property type="entry name" value="Peptidase_G1"/>
</dbReference>
<dbReference type="SUPFAM" id="SSF49899">
    <property type="entry name" value="Concanavalin A-like lectins/glucanases"/>
    <property type="match status" value="1"/>
</dbReference>
<organism evidence="3 4">
    <name type="scientific">Phanerochaete sordida</name>
    <dbReference type="NCBI Taxonomy" id="48140"/>
    <lineage>
        <taxon>Eukaryota</taxon>
        <taxon>Fungi</taxon>
        <taxon>Dikarya</taxon>
        <taxon>Basidiomycota</taxon>
        <taxon>Agaricomycotina</taxon>
        <taxon>Agaricomycetes</taxon>
        <taxon>Polyporales</taxon>
        <taxon>Phanerochaetaceae</taxon>
        <taxon>Phanerochaete</taxon>
    </lineage>
</organism>
<reference evidence="3 4" key="1">
    <citation type="submission" date="2021-08" db="EMBL/GenBank/DDBJ databases">
        <title>Draft Genome Sequence of Phanerochaete sordida strain YK-624.</title>
        <authorList>
            <person name="Mori T."/>
            <person name="Dohra H."/>
            <person name="Suzuki T."/>
            <person name="Kawagishi H."/>
            <person name="Hirai H."/>
        </authorList>
    </citation>
    <scope>NUCLEOTIDE SEQUENCE [LARGE SCALE GENOMIC DNA]</scope>
    <source>
        <strain evidence="3 4">YK-624</strain>
    </source>
</reference>
<dbReference type="GO" id="GO:0070007">
    <property type="term" value="F:glutamic-type endopeptidase activity"/>
    <property type="evidence" value="ECO:0007669"/>
    <property type="project" value="InterPro"/>
</dbReference>
<dbReference type="EMBL" id="BPQB01000064">
    <property type="protein sequence ID" value="GJE96837.1"/>
    <property type="molecule type" value="Genomic_DNA"/>
</dbReference>
<dbReference type="InterPro" id="IPR038656">
    <property type="entry name" value="Peptidase_G1_sf"/>
</dbReference>
<dbReference type="Gene3D" id="2.60.120.700">
    <property type="entry name" value="Peptidase G1"/>
    <property type="match status" value="1"/>
</dbReference>
<dbReference type="CDD" id="cd13426">
    <property type="entry name" value="Peptidase_G1"/>
    <property type="match status" value="1"/>
</dbReference>
<comment type="caution">
    <text evidence="3">The sequence shown here is derived from an EMBL/GenBank/DDBJ whole genome shotgun (WGS) entry which is preliminary data.</text>
</comment>
<keyword evidence="4" id="KW-1185">Reference proteome</keyword>
<gene>
    <name evidence="3" type="ORF">PsYK624_130440</name>
</gene>
<protein>
    <submittedName>
        <fullName evidence="3">Peptidase G1 domain-containing protein</fullName>
    </submittedName>
</protein>
<dbReference type="Proteomes" id="UP000703269">
    <property type="component" value="Unassembled WGS sequence"/>
</dbReference>
<proteinExistence type="predicted"/>
<dbReference type="PRINTS" id="PR00977">
    <property type="entry name" value="SCYTLDPTASE"/>
</dbReference>
<dbReference type="InterPro" id="IPR013320">
    <property type="entry name" value="ConA-like_dom_sf"/>
</dbReference>